<dbReference type="OrthoDB" id="9764422at2"/>
<feature type="domain" description="Acyl-CoA dehydrogenase/oxidase N-terminal" evidence="8">
    <location>
        <begin position="37"/>
        <end position="157"/>
    </location>
</feature>
<gene>
    <name evidence="10" type="ORF">SAMN04488541_100339</name>
</gene>
<dbReference type="SUPFAM" id="SSF56645">
    <property type="entry name" value="Acyl-CoA dehydrogenase NM domain-like"/>
    <property type="match status" value="1"/>
</dbReference>
<dbReference type="PANTHER" id="PTHR42803">
    <property type="entry name" value="ACYL-COA DEHYDROGENASE"/>
    <property type="match status" value="1"/>
</dbReference>
<dbReference type="Gene3D" id="1.20.140.10">
    <property type="entry name" value="Butyryl-CoA Dehydrogenase, subunit A, domain 3"/>
    <property type="match status" value="1"/>
</dbReference>
<keyword evidence="11" id="KW-1185">Reference proteome</keyword>
<dbReference type="EMBL" id="FONY01000003">
    <property type="protein sequence ID" value="SFE56239.1"/>
    <property type="molecule type" value="Genomic_DNA"/>
</dbReference>
<dbReference type="Pfam" id="PF02770">
    <property type="entry name" value="Acyl-CoA_dh_M"/>
    <property type="match status" value="1"/>
</dbReference>
<evidence type="ECO:0000259" key="6">
    <source>
        <dbReference type="Pfam" id="PF00441"/>
    </source>
</evidence>
<dbReference type="GO" id="GO:0050660">
    <property type="term" value="F:flavin adenine dinucleotide binding"/>
    <property type="evidence" value="ECO:0007669"/>
    <property type="project" value="InterPro"/>
</dbReference>
<proteinExistence type="inferred from homology"/>
<evidence type="ECO:0000259" key="8">
    <source>
        <dbReference type="Pfam" id="PF02771"/>
    </source>
</evidence>
<dbReference type="SUPFAM" id="SSF47203">
    <property type="entry name" value="Acyl-CoA dehydrogenase C-terminal domain-like"/>
    <property type="match status" value="1"/>
</dbReference>
<evidence type="ECO:0000256" key="4">
    <source>
        <dbReference type="ARBA" id="ARBA00022827"/>
    </source>
</evidence>
<protein>
    <submittedName>
        <fullName evidence="10">Butyryl-CoA dehydrogenase</fullName>
    </submittedName>
</protein>
<dbReference type="InterPro" id="IPR046373">
    <property type="entry name" value="Acyl-CoA_Oxase/DH_mid-dom_sf"/>
</dbReference>
<dbReference type="InterPro" id="IPR009100">
    <property type="entry name" value="AcylCoA_DH/oxidase_NM_dom_sf"/>
</dbReference>
<dbReference type="InterPro" id="IPR036250">
    <property type="entry name" value="AcylCo_DH-like_C"/>
</dbReference>
<keyword evidence="5" id="KW-0560">Oxidoreductase</keyword>
<evidence type="ECO:0000256" key="5">
    <source>
        <dbReference type="RuleBase" id="RU362125"/>
    </source>
</evidence>
<comment type="similarity">
    <text evidence="2 5">Belongs to the acyl-CoA dehydrogenase family.</text>
</comment>
<dbReference type="AlphaFoldDB" id="A0A1I2BJN8"/>
<name>A0A1I2BJN8_9BACT</name>
<keyword evidence="4 5" id="KW-0274">FAD</keyword>
<comment type="cofactor">
    <cofactor evidence="1 5">
        <name>FAD</name>
        <dbReference type="ChEBI" id="CHEBI:57692"/>
    </cofactor>
</comment>
<dbReference type="STRING" id="1003.SAMN04488541_100339"/>
<dbReference type="InterPro" id="IPR013786">
    <property type="entry name" value="AcylCoA_DH/ox_N"/>
</dbReference>
<dbReference type="PANTHER" id="PTHR42803:SF3">
    <property type="entry name" value="ACYL-COA DEHYDROGENASE-RELATED"/>
    <property type="match status" value="1"/>
</dbReference>
<evidence type="ECO:0000256" key="3">
    <source>
        <dbReference type="ARBA" id="ARBA00022630"/>
    </source>
</evidence>
<evidence type="ECO:0000259" key="9">
    <source>
        <dbReference type="Pfam" id="PF12806"/>
    </source>
</evidence>
<dbReference type="Gene3D" id="1.10.540.10">
    <property type="entry name" value="Acyl-CoA dehydrogenase/oxidase, N-terminal domain"/>
    <property type="match status" value="1"/>
</dbReference>
<evidence type="ECO:0000256" key="2">
    <source>
        <dbReference type="ARBA" id="ARBA00009347"/>
    </source>
</evidence>
<keyword evidence="3 5" id="KW-0285">Flavoprotein</keyword>
<dbReference type="InterPro" id="IPR025878">
    <property type="entry name" value="Acyl-CoA_dh-like_C_dom"/>
</dbReference>
<dbReference type="Pfam" id="PF00441">
    <property type="entry name" value="Acyl-CoA_dh_1"/>
    <property type="match status" value="1"/>
</dbReference>
<evidence type="ECO:0000259" key="7">
    <source>
        <dbReference type="Pfam" id="PF02770"/>
    </source>
</evidence>
<evidence type="ECO:0000313" key="11">
    <source>
        <dbReference type="Proteomes" id="UP000199513"/>
    </source>
</evidence>
<feature type="domain" description="Acetyl-CoA dehydrogenase-like C-terminal" evidence="9">
    <location>
        <begin position="465"/>
        <end position="594"/>
    </location>
</feature>
<feature type="domain" description="Acyl-CoA dehydrogenase/oxidase C-terminal" evidence="6">
    <location>
        <begin position="283"/>
        <end position="447"/>
    </location>
</feature>
<organism evidence="10 11">
    <name type="scientific">Thermoflexibacter ruber</name>
    <dbReference type="NCBI Taxonomy" id="1003"/>
    <lineage>
        <taxon>Bacteria</taxon>
        <taxon>Pseudomonadati</taxon>
        <taxon>Bacteroidota</taxon>
        <taxon>Cytophagia</taxon>
        <taxon>Cytophagales</taxon>
        <taxon>Thermoflexibacteraceae</taxon>
        <taxon>Thermoflexibacter</taxon>
    </lineage>
</organism>
<dbReference type="InterPro" id="IPR052166">
    <property type="entry name" value="Diverse_Acyl-CoA_DH"/>
</dbReference>
<accession>A0A1I2BJN8</accession>
<dbReference type="InterPro" id="IPR009075">
    <property type="entry name" value="AcylCo_DH/oxidase_C"/>
</dbReference>
<dbReference type="GO" id="GO:0016627">
    <property type="term" value="F:oxidoreductase activity, acting on the CH-CH group of donors"/>
    <property type="evidence" value="ECO:0007669"/>
    <property type="project" value="InterPro"/>
</dbReference>
<dbReference type="InterPro" id="IPR006091">
    <property type="entry name" value="Acyl-CoA_Oxase/DH_mid-dom"/>
</dbReference>
<evidence type="ECO:0000256" key="1">
    <source>
        <dbReference type="ARBA" id="ARBA00001974"/>
    </source>
</evidence>
<dbReference type="Pfam" id="PF02771">
    <property type="entry name" value="Acyl-CoA_dh_N"/>
    <property type="match status" value="1"/>
</dbReference>
<dbReference type="InterPro" id="IPR037069">
    <property type="entry name" value="AcylCoA_DH/ox_N_sf"/>
</dbReference>
<reference evidence="11" key="1">
    <citation type="submission" date="2016-10" db="EMBL/GenBank/DDBJ databases">
        <authorList>
            <person name="Varghese N."/>
            <person name="Submissions S."/>
        </authorList>
    </citation>
    <scope>NUCLEOTIDE SEQUENCE [LARGE SCALE GENOMIC DNA]</scope>
    <source>
        <strain>GEY</strain>
        <strain evidence="11">DSM 9560</strain>
    </source>
</reference>
<feature type="domain" description="Acyl-CoA oxidase/dehydrogenase middle" evidence="7">
    <location>
        <begin position="162"/>
        <end position="267"/>
    </location>
</feature>
<dbReference type="Pfam" id="PF12806">
    <property type="entry name" value="Acyl-CoA_dh_C"/>
    <property type="match status" value="1"/>
</dbReference>
<sequence length="600" mass="67161">MPKQYLNLRNLYFLLHEVHQASSLCKYAYYQDHNKETFNMVLDAAKSLADKHLHPYLTEMDRKAPRYEHGQIFVHPQVKNLMKLYGEGGWISATATYEEGGQQLPLIVSNLVGFIFGAANYSASVFPFLSTGASNLIRNFGKEELKKTFIPKMYTGEWQGTMALTEPQAGSSLSDVQTTAYPTATGHFLIKGQKIFISAGDHDAVENVVHLLLARIQGAPAGTKGISLFVVPKKRLENGQLVSNDVITAGMYHKMGYKGAPIAHLIFGEKEDCHGYLVGEPHKGLSYMFQMMNEARLAVGMSAVSIASAAYYASLEYAQERPQGRPLSAKNLAEPQIPIIEHFDVRRMLLFQKSVVEGSLSLLMQCSLYADLAKVSEGETKAEYELLLDLLTPVAKSYPSEMAILTTSAAIQCLGGYGFLEDFTPEQFFRDTRIHPIHEGTTGIQGLDLLGRKAMMQDGKAVVLFMTEIRKTLLAVPAVSRLRPRKHELAEASQYLQGITMHLADLAKEGQIEKCLADATLYLEYFGIIAIAWQWLVQGIAAEKALDNDNLSEEEYNFYQGKILTLHYFYEYELPKIKILHRRLESSNYLTVTMKSTYLV</sequence>
<dbReference type="RefSeq" id="WP_091539292.1">
    <property type="nucleotide sequence ID" value="NZ_FONY01000003.1"/>
</dbReference>
<evidence type="ECO:0000313" key="10">
    <source>
        <dbReference type="EMBL" id="SFE56239.1"/>
    </source>
</evidence>
<dbReference type="Gene3D" id="2.40.110.10">
    <property type="entry name" value="Butyryl-CoA Dehydrogenase, subunit A, domain 2"/>
    <property type="match status" value="1"/>
</dbReference>
<dbReference type="Proteomes" id="UP000199513">
    <property type="component" value="Unassembled WGS sequence"/>
</dbReference>